<dbReference type="InParanoid" id="A0A0V1AVK8"/>
<dbReference type="AlphaFoldDB" id="A0A0V1AVK8"/>
<reference evidence="1 2" key="1">
    <citation type="submission" date="2015-01" db="EMBL/GenBank/DDBJ databases">
        <title>Evolution of Trichinella species and genotypes.</title>
        <authorList>
            <person name="Korhonen P.K."/>
            <person name="Edoardo P."/>
            <person name="Giuseppe L.R."/>
            <person name="Gasser R.B."/>
        </authorList>
    </citation>
    <scope>NUCLEOTIDE SEQUENCE [LARGE SCALE GENOMIC DNA]</scope>
    <source>
        <strain evidence="1">ISS3</strain>
    </source>
</reference>
<evidence type="ECO:0000313" key="2">
    <source>
        <dbReference type="Proteomes" id="UP000054776"/>
    </source>
</evidence>
<proteinExistence type="predicted"/>
<dbReference type="Proteomes" id="UP000054776">
    <property type="component" value="Unassembled WGS sequence"/>
</dbReference>
<gene>
    <name evidence="1" type="ORF">T01_8557</name>
</gene>
<organism evidence="1 2">
    <name type="scientific">Trichinella spiralis</name>
    <name type="common">Trichina worm</name>
    <dbReference type="NCBI Taxonomy" id="6334"/>
    <lineage>
        <taxon>Eukaryota</taxon>
        <taxon>Metazoa</taxon>
        <taxon>Ecdysozoa</taxon>
        <taxon>Nematoda</taxon>
        <taxon>Enoplea</taxon>
        <taxon>Dorylaimia</taxon>
        <taxon>Trichinellida</taxon>
        <taxon>Trichinellidae</taxon>
        <taxon>Trichinella</taxon>
    </lineage>
</organism>
<protein>
    <submittedName>
        <fullName evidence="1">Uncharacterized protein</fullName>
    </submittedName>
</protein>
<keyword evidence="2" id="KW-1185">Reference proteome</keyword>
<accession>A0A0V1AVK8</accession>
<comment type="caution">
    <text evidence="1">The sequence shown here is derived from an EMBL/GenBank/DDBJ whole genome shotgun (WGS) entry which is preliminary data.</text>
</comment>
<dbReference type="EMBL" id="JYDH01000191">
    <property type="protein sequence ID" value="KRY28795.1"/>
    <property type="molecule type" value="Genomic_DNA"/>
</dbReference>
<sequence length="111" mass="13084">MAQSSVQISWFLRLDCDYRWLWFIAEHLLNSVRLLRGCDYTGKLDQHPTTQKQMVPNDAKMTILISCISQNFFAIAWQHMKNDDNKNLKKFFISFSKKVEGIEKVIKLSNK</sequence>
<evidence type="ECO:0000313" key="1">
    <source>
        <dbReference type="EMBL" id="KRY28795.1"/>
    </source>
</evidence>
<name>A0A0V1AVK8_TRISP</name>